<evidence type="ECO:0000256" key="7">
    <source>
        <dbReference type="ARBA" id="ARBA00023136"/>
    </source>
</evidence>
<dbReference type="Pfam" id="PF07715">
    <property type="entry name" value="Plug"/>
    <property type="match status" value="1"/>
</dbReference>
<dbReference type="GO" id="GO:0015344">
    <property type="term" value="F:siderophore uptake transmembrane transporter activity"/>
    <property type="evidence" value="ECO:0007669"/>
    <property type="project" value="TreeGrafter"/>
</dbReference>
<evidence type="ECO:0000256" key="4">
    <source>
        <dbReference type="ARBA" id="ARBA00022452"/>
    </source>
</evidence>
<keyword evidence="4 9" id="KW-1134">Transmembrane beta strand</keyword>
<organism evidence="14 15">
    <name type="scientific">Pseudogemmobacter humi</name>
    <dbReference type="NCBI Taxonomy" id="2483812"/>
    <lineage>
        <taxon>Bacteria</taxon>
        <taxon>Pseudomonadati</taxon>
        <taxon>Pseudomonadota</taxon>
        <taxon>Alphaproteobacteria</taxon>
        <taxon>Rhodobacterales</taxon>
        <taxon>Paracoccaceae</taxon>
        <taxon>Pseudogemmobacter</taxon>
    </lineage>
</organism>
<feature type="chain" id="PRO_5018042702" evidence="11">
    <location>
        <begin position="26"/>
        <end position="678"/>
    </location>
</feature>
<reference evidence="14 15" key="1">
    <citation type="submission" date="2018-11" db="EMBL/GenBank/DDBJ databases">
        <authorList>
            <person name="Criscuolo A."/>
        </authorList>
    </citation>
    <scope>NUCLEOTIDE SEQUENCE [LARGE SCALE GENOMIC DNA]</scope>
    <source>
        <strain evidence="14">ACIP111625</strain>
    </source>
</reference>
<dbReference type="EMBL" id="UXAW01000043">
    <property type="protein sequence ID" value="VDC22479.1"/>
    <property type="molecule type" value="Genomic_DNA"/>
</dbReference>
<comment type="similarity">
    <text evidence="2 9 10">Belongs to the TonB-dependent receptor family.</text>
</comment>
<evidence type="ECO:0000313" key="15">
    <source>
        <dbReference type="Proteomes" id="UP000277498"/>
    </source>
</evidence>
<evidence type="ECO:0000259" key="13">
    <source>
        <dbReference type="Pfam" id="PF07715"/>
    </source>
</evidence>
<feature type="signal peptide" evidence="11">
    <location>
        <begin position="1"/>
        <end position="25"/>
    </location>
</feature>
<dbReference type="GO" id="GO:0044718">
    <property type="term" value="P:siderophore transmembrane transport"/>
    <property type="evidence" value="ECO:0007669"/>
    <property type="project" value="TreeGrafter"/>
</dbReference>
<proteinExistence type="inferred from homology"/>
<feature type="domain" description="TonB-dependent receptor plug" evidence="13">
    <location>
        <begin position="47"/>
        <end position="160"/>
    </location>
</feature>
<keyword evidence="7 9" id="KW-0472">Membrane</keyword>
<protein>
    <submittedName>
        <fullName evidence="14">TonB-dependent heme receptor A</fullName>
    </submittedName>
</protein>
<name>A0A3P5X371_9RHOB</name>
<sequence>MTGRNSLRAALLGSCALMFPVQVLAQAQNEDGQYLGTIIIESKRDVKTDTATAVTEIDQEEIDDRQASTIAELISSVPGVTLINGNSPVGGGIQIRGFGATGLYGTNQKVMITIDGASQGSEELYRIGTQLFTDAELFKSVSVIRGTVGSFEYGSGIVGGLVQLETKDASDFTGGEIGYRLRQGLTFGTNGDGITSSTILAWQPSQDLEFMANYTWRRQGEQTDGDGNNLGSPGFKTPSFSLKGKYTFGAARDQFLSLSYTDSQMAERDVPYDAVNGNVATSTTDRVDRDIHYKTTVLTYGWNPGHSDLIDLRVILSYADSAIDNTSTTGSTTGLYNAKHEYETTKLTVKNTARFDTGSLSHEVRAGVELIQKDRKEAASAPGGRDKRVAFFLIDEMDFGNGFSVTPALRYESQNIANTGPNPLWNGEYDNDAVMGGVSLRYEFASGVSVFASGAYTESLPILDDFDRQAYTTGGRTYNYMTMSEKARTWEIGAAWRGSDLLSAGDAVSLKANLYQTSAWALTSESGVGSVDLRGVELEGAYSTDAGYYAEISANIVDNDSRSMTTQNWLGYYAQSTTDTLRLAVGKRWDDELDLSWEMFAAKAYSDTSTTCTGFATCPSPGYGVHNLRATYRPQSGVLEGTEIRFGIDNVFDRDYRARLATRDAPGRNVKLSIVKSF</sequence>
<keyword evidence="3 9" id="KW-0813">Transport</keyword>
<dbReference type="InterPro" id="IPR000531">
    <property type="entry name" value="Beta-barrel_TonB"/>
</dbReference>
<dbReference type="PROSITE" id="PS52016">
    <property type="entry name" value="TONB_DEPENDENT_REC_3"/>
    <property type="match status" value="1"/>
</dbReference>
<keyword evidence="6 10" id="KW-0798">TonB box</keyword>
<evidence type="ECO:0000256" key="1">
    <source>
        <dbReference type="ARBA" id="ARBA00004571"/>
    </source>
</evidence>
<dbReference type="GO" id="GO:0009279">
    <property type="term" value="C:cell outer membrane"/>
    <property type="evidence" value="ECO:0007669"/>
    <property type="project" value="UniProtKB-SubCell"/>
</dbReference>
<evidence type="ECO:0000256" key="9">
    <source>
        <dbReference type="PROSITE-ProRule" id="PRU01360"/>
    </source>
</evidence>
<feature type="domain" description="TonB-dependent receptor-like beta-barrel" evidence="12">
    <location>
        <begin position="262"/>
        <end position="651"/>
    </location>
</feature>
<keyword evidence="14" id="KW-0675">Receptor</keyword>
<evidence type="ECO:0000259" key="12">
    <source>
        <dbReference type="Pfam" id="PF00593"/>
    </source>
</evidence>
<evidence type="ECO:0000256" key="6">
    <source>
        <dbReference type="ARBA" id="ARBA00023077"/>
    </source>
</evidence>
<evidence type="ECO:0000256" key="8">
    <source>
        <dbReference type="ARBA" id="ARBA00023237"/>
    </source>
</evidence>
<evidence type="ECO:0000256" key="2">
    <source>
        <dbReference type="ARBA" id="ARBA00009810"/>
    </source>
</evidence>
<dbReference type="AlphaFoldDB" id="A0A3P5X371"/>
<dbReference type="Gene3D" id="2.40.170.20">
    <property type="entry name" value="TonB-dependent receptor, beta-barrel domain"/>
    <property type="match status" value="1"/>
</dbReference>
<keyword evidence="11" id="KW-0732">Signal</keyword>
<evidence type="ECO:0000256" key="5">
    <source>
        <dbReference type="ARBA" id="ARBA00022692"/>
    </source>
</evidence>
<dbReference type="InterPro" id="IPR037066">
    <property type="entry name" value="Plug_dom_sf"/>
</dbReference>
<keyword evidence="15" id="KW-1185">Reference proteome</keyword>
<evidence type="ECO:0000256" key="11">
    <source>
        <dbReference type="SAM" id="SignalP"/>
    </source>
</evidence>
<dbReference type="CDD" id="cd01347">
    <property type="entry name" value="ligand_gated_channel"/>
    <property type="match status" value="1"/>
</dbReference>
<evidence type="ECO:0000256" key="10">
    <source>
        <dbReference type="RuleBase" id="RU003357"/>
    </source>
</evidence>
<dbReference type="Proteomes" id="UP000277498">
    <property type="component" value="Unassembled WGS sequence"/>
</dbReference>
<dbReference type="PANTHER" id="PTHR30069">
    <property type="entry name" value="TONB-DEPENDENT OUTER MEMBRANE RECEPTOR"/>
    <property type="match status" value="1"/>
</dbReference>
<comment type="subcellular location">
    <subcellularLocation>
        <location evidence="1 9">Cell outer membrane</location>
        <topology evidence="1 9">Multi-pass membrane protein</topology>
    </subcellularLocation>
</comment>
<dbReference type="SUPFAM" id="SSF56935">
    <property type="entry name" value="Porins"/>
    <property type="match status" value="1"/>
</dbReference>
<dbReference type="PANTHER" id="PTHR30069:SF41">
    <property type="entry name" value="HEME_HEMOPEXIN UTILIZATION PROTEIN C"/>
    <property type="match status" value="1"/>
</dbReference>
<dbReference type="InterPro" id="IPR012910">
    <property type="entry name" value="Plug_dom"/>
</dbReference>
<keyword evidence="8 9" id="KW-0998">Cell outer membrane</keyword>
<evidence type="ECO:0000313" key="14">
    <source>
        <dbReference type="EMBL" id="VDC22479.1"/>
    </source>
</evidence>
<accession>A0A3P5X371</accession>
<dbReference type="InterPro" id="IPR036942">
    <property type="entry name" value="Beta-barrel_TonB_sf"/>
</dbReference>
<dbReference type="Pfam" id="PF00593">
    <property type="entry name" value="TonB_dep_Rec_b-barrel"/>
    <property type="match status" value="1"/>
</dbReference>
<dbReference type="InterPro" id="IPR039426">
    <property type="entry name" value="TonB-dep_rcpt-like"/>
</dbReference>
<gene>
    <name evidence="14" type="primary">tdhA</name>
    <name evidence="14" type="ORF">XINFAN_00803</name>
</gene>
<evidence type="ECO:0000256" key="3">
    <source>
        <dbReference type="ARBA" id="ARBA00022448"/>
    </source>
</evidence>
<dbReference type="Gene3D" id="2.170.130.10">
    <property type="entry name" value="TonB-dependent receptor, plug domain"/>
    <property type="match status" value="1"/>
</dbReference>
<keyword evidence="5 9" id="KW-0812">Transmembrane</keyword>